<organism evidence="4 5">
    <name type="scientific">Brumimicrobium oceani</name>
    <dbReference type="NCBI Taxonomy" id="2100725"/>
    <lineage>
        <taxon>Bacteria</taxon>
        <taxon>Pseudomonadati</taxon>
        <taxon>Bacteroidota</taxon>
        <taxon>Flavobacteriia</taxon>
        <taxon>Flavobacteriales</taxon>
        <taxon>Crocinitomicaceae</taxon>
        <taxon>Brumimicrobium</taxon>
    </lineage>
</organism>
<dbReference type="Proteomes" id="UP000245370">
    <property type="component" value="Unassembled WGS sequence"/>
</dbReference>
<reference evidence="4 5" key="1">
    <citation type="submission" date="2018-05" db="EMBL/GenBank/DDBJ databases">
        <title>Brumimicrobium oceani sp. nov., isolated from coastal sediment.</title>
        <authorList>
            <person name="Kou Y."/>
        </authorList>
    </citation>
    <scope>NUCLEOTIDE SEQUENCE [LARGE SCALE GENOMIC DNA]</scope>
    <source>
        <strain evidence="4 5">C305</strain>
    </source>
</reference>
<feature type="repeat" description="ANK" evidence="3">
    <location>
        <begin position="89"/>
        <end position="121"/>
    </location>
</feature>
<name>A0A2U2XG84_9FLAO</name>
<keyword evidence="5" id="KW-1185">Reference proteome</keyword>
<dbReference type="EMBL" id="QFRJ01000001">
    <property type="protein sequence ID" value="PWH86721.1"/>
    <property type="molecule type" value="Genomic_DNA"/>
</dbReference>
<dbReference type="Pfam" id="PF13637">
    <property type="entry name" value="Ank_4"/>
    <property type="match status" value="1"/>
</dbReference>
<gene>
    <name evidence="4" type="ORF">DIT68_00185</name>
</gene>
<protein>
    <submittedName>
        <fullName evidence="4">Uncharacterized protein</fullName>
    </submittedName>
</protein>
<dbReference type="SUPFAM" id="SSF48403">
    <property type="entry name" value="Ankyrin repeat"/>
    <property type="match status" value="2"/>
</dbReference>
<dbReference type="PANTHER" id="PTHR24123">
    <property type="entry name" value="ANKYRIN REPEAT-CONTAINING"/>
    <property type="match status" value="1"/>
</dbReference>
<dbReference type="Pfam" id="PF12796">
    <property type="entry name" value="Ank_2"/>
    <property type="match status" value="2"/>
</dbReference>
<dbReference type="InterPro" id="IPR036770">
    <property type="entry name" value="Ankyrin_rpt-contain_sf"/>
</dbReference>
<dbReference type="AlphaFoldDB" id="A0A2U2XG84"/>
<dbReference type="RefSeq" id="WP_109357803.1">
    <property type="nucleotide sequence ID" value="NZ_QFRJ01000001.1"/>
</dbReference>
<comment type="caution">
    <text evidence="4">The sequence shown here is derived from an EMBL/GenBank/DDBJ whole genome shotgun (WGS) entry which is preliminary data.</text>
</comment>
<feature type="repeat" description="ANK" evidence="3">
    <location>
        <begin position="429"/>
        <end position="462"/>
    </location>
</feature>
<dbReference type="PANTHER" id="PTHR24123:SF33">
    <property type="entry name" value="PROTEIN HOS4"/>
    <property type="match status" value="1"/>
</dbReference>
<keyword evidence="1" id="KW-0677">Repeat</keyword>
<evidence type="ECO:0000256" key="3">
    <source>
        <dbReference type="PROSITE-ProRule" id="PRU00023"/>
    </source>
</evidence>
<reference evidence="4 5" key="2">
    <citation type="submission" date="2018-05" db="EMBL/GenBank/DDBJ databases">
        <authorList>
            <person name="Lanie J.A."/>
            <person name="Ng W.-L."/>
            <person name="Kazmierczak K.M."/>
            <person name="Andrzejewski T.M."/>
            <person name="Davidsen T.M."/>
            <person name="Wayne K.J."/>
            <person name="Tettelin H."/>
            <person name="Glass J.I."/>
            <person name="Rusch D."/>
            <person name="Podicherti R."/>
            <person name="Tsui H.-C.T."/>
            <person name="Winkler M.E."/>
        </authorList>
    </citation>
    <scope>NUCLEOTIDE SEQUENCE [LARGE SCALE GENOMIC DNA]</scope>
    <source>
        <strain evidence="4 5">C305</strain>
    </source>
</reference>
<keyword evidence="2 3" id="KW-0040">ANK repeat</keyword>
<feature type="repeat" description="ANK" evidence="3">
    <location>
        <begin position="396"/>
        <end position="428"/>
    </location>
</feature>
<dbReference type="PROSITE" id="PS50297">
    <property type="entry name" value="ANK_REP_REGION"/>
    <property type="match status" value="3"/>
</dbReference>
<dbReference type="Gene3D" id="1.25.40.20">
    <property type="entry name" value="Ankyrin repeat-containing domain"/>
    <property type="match status" value="2"/>
</dbReference>
<evidence type="ECO:0000256" key="2">
    <source>
        <dbReference type="ARBA" id="ARBA00023043"/>
    </source>
</evidence>
<proteinExistence type="predicted"/>
<dbReference type="InterPro" id="IPR002110">
    <property type="entry name" value="Ankyrin_rpt"/>
</dbReference>
<dbReference type="Pfam" id="PF00023">
    <property type="entry name" value="Ank"/>
    <property type="match status" value="1"/>
</dbReference>
<accession>A0A2U2XG84</accession>
<dbReference type="OrthoDB" id="2575953at2"/>
<dbReference type="SMART" id="SM00248">
    <property type="entry name" value="ANK"/>
    <property type="match status" value="9"/>
</dbReference>
<evidence type="ECO:0000256" key="1">
    <source>
        <dbReference type="ARBA" id="ARBA00022737"/>
    </source>
</evidence>
<sequence>MKTILTLILVLGTWTVFAQKNVFLSNDFWSKTTSIEEVKEQIDKGNSPTEFSKFNFDATAYAILNNSPLETIQFLLAIEGNEVTKITHDARNYLMWAAYRGNFELTKYLMEAGSDIHIIDDKGNNLQTFTAMGGVADHRIYDLFKAYDLELNAPNREGAIIIHYVAQHVNDIKELDYFLKNGMSLKAKDKNNSTVFHYASSQGKIELLEQLIAKGLNPSAINDNNENALFFAARGKRGFRNELPIFEYLVSKGCEPTLTNNSGSNLLHYLASGNKNKDVFAYFIDQQVDVQKVNKEGNTPLMIAAARNNEVSLLVLYEMTEDKFLVNENGYNVLTYALRRKNTGLAERVLKQGIDFKLRDKTGDNLITHLVATYNEKEKEFFIHYFKMLKEKGVEVQESTIHSATAVENEFLVNTLLDAGLDINAKNEEGITALQLAAMKGDHTKFLKFLISKGADKNVKTDFDETVYDLAKSNELLEGDLQFLK</sequence>
<feature type="repeat" description="ANK" evidence="3">
    <location>
        <begin position="191"/>
        <end position="223"/>
    </location>
</feature>
<evidence type="ECO:0000313" key="5">
    <source>
        <dbReference type="Proteomes" id="UP000245370"/>
    </source>
</evidence>
<evidence type="ECO:0000313" key="4">
    <source>
        <dbReference type="EMBL" id="PWH86721.1"/>
    </source>
</evidence>
<dbReference type="InterPro" id="IPR051165">
    <property type="entry name" value="Multifunctional_ANK_Repeat"/>
</dbReference>
<dbReference type="PROSITE" id="PS50088">
    <property type="entry name" value="ANK_REPEAT"/>
    <property type="match status" value="4"/>
</dbReference>